<evidence type="ECO:0000256" key="3">
    <source>
        <dbReference type="ARBA" id="ARBA00022475"/>
    </source>
</evidence>
<protein>
    <recommendedName>
        <fullName evidence="2">Type II secretion system protein H</fullName>
    </recommendedName>
    <alternativeName>
        <fullName evidence="10">General secretion pathway protein H</fullName>
    </alternativeName>
</protein>
<evidence type="ECO:0000256" key="8">
    <source>
        <dbReference type="ARBA" id="ARBA00023136"/>
    </source>
</evidence>
<sequence>MSKLRTDQRGFSLGELLVVVAIIGLVVMVAVPLIAEQVRAAEVRAAGDQLAMSLKAARMVAVTTHADVVFTIDVDPDNKYSYTDNKGRPREIEVPESVTITSSDGDITFTQNGSIDSVTAMDVVLEANMTGGDLDRWTISTSILGVASVTHDRYTP</sequence>
<dbReference type="AlphaFoldDB" id="A0A8J6Y8W3"/>
<accession>A0A8J6Y8W3</accession>
<dbReference type="Pfam" id="PF07963">
    <property type="entry name" value="N_methyl"/>
    <property type="match status" value="1"/>
</dbReference>
<gene>
    <name evidence="13" type="ORF">IFK94_09915</name>
</gene>
<dbReference type="GO" id="GO:0015628">
    <property type="term" value="P:protein secretion by the type II secretion system"/>
    <property type="evidence" value="ECO:0007669"/>
    <property type="project" value="InterPro"/>
</dbReference>
<evidence type="ECO:0000256" key="2">
    <source>
        <dbReference type="ARBA" id="ARBA00021549"/>
    </source>
</evidence>
<dbReference type="InterPro" id="IPR045584">
    <property type="entry name" value="Pilin-like"/>
</dbReference>
<dbReference type="InterPro" id="IPR022346">
    <property type="entry name" value="T2SS_GspH"/>
</dbReference>
<evidence type="ECO:0000313" key="14">
    <source>
        <dbReference type="Proteomes" id="UP000648239"/>
    </source>
</evidence>
<dbReference type="Gene3D" id="3.30.700.10">
    <property type="entry name" value="Glycoprotein, Type 4 Pilin"/>
    <property type="match status" value="1"/>
</dbReference>
<evidence type="ECO:0000256" key="6">
    <source>
        <dbReference type="ARBA" id="ARBA00022692"/>
    </source>
</evidence>
<name>A0A8J6Y8W3_9BACT</name>
<keyword evidence="6 11" id="KW-0812">Transmembrane</keyword>
<keyword evidence="5" id="KW-0997">Cell inner membrane</keyword>
<dbReference type="Pfam" id="PF12019">
    <property type="entry name" value="GspH"/>
    <property type="match status" value="1"/>
</dbReference>
<keyword evidence="4" id="KW-0488">Methylation</keyword>
<dbReference type="GO" id="GO:0005886">
    <property type="term" value="C:plasma membrane"/>
    <property type="evidence" value="ECO:0007669"/>
    <property type="project" value="UniProtKB-SubCell"/>
</dbReference>
<dbReference type="GO" id="GO:0015627">
    <property type="term" value="C:type II protein secretion system complex"/>
    <property type="evidence" value="ECO:0007669"/>
    <property type="project" value="InterPro"/>
</dbReference>
<dbReference type="Proteomes" id="UP000648239">
    <property type="component" value="Unassembled WGS sequence"/>
</dbReference>
<evidence type="ECO:0000256" key="7">
    <source>
        <dbReference type="ARBA" id="ARBA00022989"/>
    </source>
</evidence>
<keyword evidence="8 11" id="KW-0472">Membrane</keyword>
<dbReference type="SUPFAM" id="SSF54523">
    <property type="entry name" value="Pili subunits"/>
    <property type="match status" value="1"/>
</dbReference>
<comment type="subcellular location">
    <subcellularLocation>
        <location evidence="1">Cell inner membrane</location>
        <topology evidence="1">Single-pass membrane protein</topology>
    </subcellularLocation>
</comment>
<dbReference type="NCBIfam" id="TIGR02532">
    <property type="entry name" value="IV_pilin_GFxxxE"/>
    <property type="match status" value="1"/>
</dbReference>
<feature type="domain" description="General secretion pathway GspH" evidence="12">
    <location>
        <begin position="47"/>
        <end position="142"/>
    </location>
</feature>
<proteinExistence type="inferred from homology"/>
<evidence type="ECO:0000259" key="12">
    <source>
        <dbReference type="Pfam" id="PF12019"/>
    </source>
</evidence>
<comment type="caution">
    <text evidence="13">The sequence shown here is derived from an EMBL/GenBank/DDBJ whole genome shotgun (WGS) entry which is preliminary data.</text>
</comment>
<evidence type="ECO:0000256" key="10">
    <source>
        <dbReference type="ARBA" id="ARBA00030775"/>
    </source>
</evidence>
<dbReference type="EMBL" id="JACXWD010000031">
    <property type="protein sequence ID" value="MBD3868426.1"/>
    <property type="molecule type" value="Genomic_DNA"/>
</dbReference>
<keyword evidence="3" id="KW-1003">Cell membrane</keyword>
<evidence type="ECO:0000313" key="13">
    <source>
        <dbReference type="EMBL" id="MBD3868426.1"/>
    </source>
</evidence>
<reference evidence="13 14" key="1">
    <citation type="submission" date="2020-08" db="EMBL/GenBank/DDBJ databases">
        <title>Acidobacteriota in marine sediments use diverse sulfur dissimilation pathways.</title>
        <authorList>
            <person name="Wasmund K."/>
        </authorList>
    </citation>
    <scope>NUCLEOTIDE SEQUENCE [LARGE SCALE GENOMIC DNA]</scope>
    <source>
        <strain evidence="13">MAG AM4</strain>
    </source>
</reference>
<dbReference type="InterPro" id="IPR012902">
    <property type="entry name" value="N_methyl_site"/>
</dbReference>
<feature type="transmembrane region" description="Helical" evidence="11">
    <location>
        <begin position="12"/>
        <end position="35"/>
    </location>
</feature>
<evidence type="ECO:0000256" key="1">
    <source>
        <dbReference type="ARBA" id="ARBA00004377"/>
    </source>
</evidence>
<comment type="similarity">
    <text evidence="9">Belongs to the GSP H family.</text>
</comment>
<evidence type="ECO:0000256" key="5">
    <source>
        <dbReference type="ARBA" id="ARBA00022519"/>
    </source>
</evidence>
<evidence type="ECO:0000256" key="9">
    <source>
        <dbReference type="ARBA" id="ARBA00025772"/>
    </source>
</evidence>
<organism evidence="13 14">
    <name type="scientific">Candidatus Polarisedimenticola svalbardensis</name>
    <dbReference type="NCBI Taxonomy" id="2886004"/>
    <lineage>
        <taxon>Bacteria</taxon>
        <taxon>Pseudomonadati</taxon>
        <taxon>Acidobacteriota</taxon>
        <taxon>Candidatus Polarisedimenticolia</taxon>
        <taxon>Candidatus Polarisedimenticolales</taxon>
        <taxon>Candidatus Polarisedimenticolaceae</taxon>
        <taxon>Candidatus Polarisedimenticola</taxon>
    </lineage>
</organism>
<evidence type="ECO:0000256" key="11">
    <source>
        <dbReference type="SAM" id="Phobius"/>
    </source>
</evidence>
<keyword evidence="7 11" id="KW-1133">Transmembrane helix</keyword>
<evidence type="ECO:0000256" key="4">
    <source>
        <dbReference type="ARBA" id="ARBA00022481"/>
    </source>
</evidence>